<dbReference type="STRING" id="1777138.AWB77_04531"/>
<organism evidence="6 7">
    <name type="scientific">Caballeronia fortuita</name>
    <dbReference type="NCBI Taxonomy" id="1777138"/>
    <lineage>
        <taxon>Bacteria</taxon>
        <taxon>Pseudomonadati</taxon>
        <taxon>Pseudomonadota</taxon>
        <taxon>Betaproteobacteria</taxon>
        <taxon>Burkholderiales</taxon>
        <taxon>Burkholderiaceae</taxon>
        <taxon>Caballeronia</taxon>
    </lineage>
</organism>
<dbReference type="InterPro" id="IPR058163">
    <property type="entry name" value="LysR-type_TF_proteobact-type"/>
</dbReference>
<dbReference type="SUPFAM" id="SSF53850">
    <property type="entry name" value="Periplasmic binding protein-like II"/>
    <property type="match status" value="1"/>
</dbReference>
<evidence type="ECO:0000256" key="3">
    <source>
        <dbReference type="ARBA" id="ARBA00023125"/>
    </source>
</evidence>
<dbReference type="PANTHER" id="PTHR30537:SF5">
    <property type="entry name" value="HTH-TYPE TRANSCRIPTIONAL ACTIVATOR TTDR-RELATED"/>
    <property type="match status" value="1"/>
</dbReference>
<evidence type="ECO:0000259" key="5">
    <source>
        <dbReference type="Pfam" id="PF03466"/>
    </source>
</evidence>
<gene>
    <name evidence="6" type="ORF">AWB77_04531</name>
</gene>
<dbReference type="EMBL" id="FCNX02000012">
    <property type="protein sequence ID" value="SAK85784.1"/>
    <property type="molecule type" value="Genomic_DNA"/>
</dbReference>
<feature type="domain" description="LysR substrate-binding" evidence="5">
    <location>
        <begin position="33"/>
        <end position="238"/>
    </location>
</feature>
<comment type="caution">
    <text evidence="6">The sequence shown here is derived from an EMBL/GenBank/DDBJ whole genome shotgun (WGS) entry which is preliminary data.</text>
</comment>
<keyword evidence="3" id="KW-0238">DNA-binding</keyword>
<keyword evidence="4" id="KW-0804">Transcription</keyword>
<keyword evidence="2" id="KW-0805">Transcription regulation</keyword>
<protein>
    <submittedName>
        <fullName evidence="6">LysR family transcriptional regulator</fullName>
    </submittedName>
</protein>
<dbReference type="InterPro" id="IPR005119">
    <property type="entry name" value="LysR_subst-bd"/>
</dbReference>
<dbReference type="AlphaFoldDB" id="A0A158CTZ5"/>
<dbReference type="Pfam" id="PF03466">
    <property type="entry name" value="LysR_substrate"/>
    <property type="match status" value="1"/>
</dbReference>
<evidence type="ECO:0000256" key="2">
    <source>
        <dbReference type="ARBA" id="ARBA00023015"/>
    </source>
</evidence>
<dbReference type="CDD" id="cd08479">
    <property type="entry name" value="PBP2_CrgA_like_9"/>
    <property type="match status" value="1"/>
</dbReference>
<dbReference type="FunFam" id="3.40.190.290:FF:000001">
    <property type="entry name" value="Transcriptional regulator, LysR family"/>
    <property type="match status" value="1"/>
</dbReference>
<sequence>MSLTPEGEVYLANGLSILDDVKALEQLVTRGRAEPAGLLRVNASFGFGRCRIAPALSEFVALYPAMKIQLQLTEQPLSLGEDGFDVGIRFGKVPDARLNARLLLRNKRIVCASPSYLKRYGAPNEPHELTKHSCIVLRENESAFGTWHFSRGNRSQMVKVDGCLTSNDGNSVLLWALEGRGIAARSEWEINEHLRRGDLVPLLSEWSLPQADIHAIYLERNVLTTKLRTFVDFLSEYLQRGKNQR</sequence>
<dbReference type="Proteomes" id="UP000054903">
    <property type="component" value="Unassembled WGS sequence"/>
</dbReference>
<evidence type="ECO:0000256" key="4">
    <source>
        <dbReference type="ARBA" id="ARBA00023163"/>
    </source>
</evidence>
<reference evidence="6" key="1">
    <citation type="submission" date="2016-01" db="EMBL/GenBank/DDBJ databases">
        <authorList>
            <person name="Peeters C."/>
        </authorList>
    </citation>
    <scope>NUCLEOTIDE SEQUENCE</scope>
    <source>
        <strain evidence="6">LMG 29320</strain>
    </source>
</reference>
<dbReference type="Gene3D" id="3.40.190.290">
    <property type="match status" value="1"/>
</dbReference>
<accession>A0A158CTZ5</accession>
<keyword evidence="7" id="KW-1185">Reference proteome</keyword>
<dbReference type="GO" id="GO:0003677">
    <property type="term" value="F:DNA binding"/>
    <property type="evidence" value="ECO:0007669"/>
    <property type="project" value="UniProtKB-KW"/>
</dbReference>
<evidence type="ECO:0000313" key="7">
    <source>
        <dbReference type="Proteomes" id="UP000054903"/>
    </source>
</evidence>
<name>A0A158CTZ5_9BURK</name>
<comment type="similarity">
    <text evidence="1">Belongs to the LysR transcriptional regulatory family.</text>
</comment>
<evidence type="ECO:0000256" key="1">
    <source>
        <dbReference type="ARBA" id="ARBA00009437"/>
    </source>
</evidence>
<proteinExistence type="inferred from homology"/>
<evidence type="ECO:0000313" key="6">
    <source>
        <dbReference type="EMBL" id="SAK85784.1"/>
    </source>
</evidence>
<dbReference type="PANTHER" id="PTHR30537">
    <property type="entry name" value="HTH-TYPE TRANSCRIPTIONAL REGULATOR"/>
    <property type="match status" value="1"/>
</dbReference>
<dbReference type="GO" id="GO:0006355">
    <property type="term" value="P:regulation of DNA-templated transcription"/>
    <property type="evidence" value="ECO:0007669"/>
    <property type="project" value="UniProtKB-ARBA"/>
</dbReference>